<keyword evidence="3" id="KW-0808">Transferase</keyword>
<keyword evidence="1" id="KW-0472">Membrane</keyword>
<dbReference type="InterPro" id="IPR001173">
    <property type="entry name" value="Glyco_trans_2-like"/>
</dbReference>
<evidence type="ECO:0000259" key="2">
    <source>
        <dbReference type="Pfam" id="PF00535"/>
    </source>
</evidence>
<dbReference type="Gene3D" id="3.90.550.10">
    <property type="entry name" value="Spore Coat Polysaccharide Biosynthesis Protein SpsA, Chain A"/>
    <property type="match status" value="1"/>
</dbReference>
<accession>A0A3D9S177</accession>
<keyword evidence="1" id="KW-1133">Transmembrane helix</keyword>
<dbReference type="InterPro" id="IPR029044">
    <property type="entry name" value="Nucleotide-diphossugar_trans"/>
</dbReference>
<evidence type="ECO:0000256" key="1">
    <source>
        <dbReference type="SAM" id="Phobius"/>
    </source>
</evidence>
<name>A0A3D9S177_9FLAO</name>
<feature type="transmembrane region" description="Helical" evidence="1">
    <location>
        <begin position="272"/>
        <end position="290"/>
    </location>
</feature>
<dbReference type="EMBL" id="QTTQ01000009">
    <property type="protein sequence ID" value="REE83086.1"/>
    <property type="molecule type" value="Genomic_DNA"/>
</dbReference>
<evidence type="ECO:0000313" key="4">
    <source>
        <dbReference type="Proteomes" id="UP000256429"/>
    </source>
</evidence>
<dbReference type="CDD" id="cd00761">
    <property type="entry name" value="Glyco_tranf_GTA_type"/>
    <property type="match status" value="1"/>
</dbReference>
<dbReference type="GO" id="GO:0016758">
    <property type="term" value="F:hexosyltransferase activity"/>
    <property type="evidence" value="ECO:0007669"/>
    <property type="project" value="UniProtKB-ARBA"/>
</dbReference>
<dbReference type="PANTHER" id="PTHR22916:SF3">
    <property type="entry name" value="UDP-GLCNAC:BETAGAL BETA-1,3-N-ACETYLGLUCOSAMINYLTRANSFERASE-LIKE PROTEIN 1"/>
    <property type="match status" value="1"/>
</dbReference>
<dbReference type="SUPFAM" id="SSF53448">
    <property type="entry name" value="Nucleotide-diphospho-sugar transferases"/>
    <property type="match status" value="1"/>
</dbReference>
<protein>
    <submittedName>
        <fullName evidence="3">Glycosyltransferase involved in cell wall biosynthesis</fullName>
    </submittedName>
</protein>
<proteinExistence type="predicted"/>
<dbReference type="RefSeq" id="WP_115877771.1">
    <property type="nucleotide sequence ID" value="NZ_QTTQ01000009.1"/>
</dbReference>
<dbReference type="Pfam" id="PF00535">
    <property type="entry name" value="Glycos_transf_2"/>
    <property type="match status" value="1"/>
</dbReference>
<organism evidence="3 4">
    <name type="scientific">Lutibacter oceani</name>
    <dbReference type="NCBI Taxonomy" id="1853311"/>
    <lineage>
        <taxon>Bacteria</taxon>
        <taxon>Pseudomonadati</taxon>
        <taxon>Bacteroidota</taxon>
        <taxon>Flavobacteriia</taxon>
        <taxon>Flavobacteriales</taxon>
        <taxon>Flavobacteriaceae</taxon>
        <taxon>Lutibacter</taxon>
    </lineage>
</organism>
<gene>
    <name evidence="3" type="ORF">BX611_0366</name>
</gene>
<reference evidence="3 4" key="1">
    <citation type="submission" date="2018-08" db="EMBL/GenBank/DDBJ databases">
        <title>Genomic Encyclopedia of Type Strains, Phase III (KMG-III): the genomes of soil and plant-associated and newly described type strains.</title>
        <authorList>
            <person name="Whitman W."/>
        </authorList>
    </citation>
    <scope>NUCLEOTIDE SEQUENCE [LARGE SCALE GENOMIC DNA]</scope>
    <source>
        <strain evidence="3 4">325-5</strain>
    </source>
</reference>
<sequence length="294" mass="33943">MKKITVFTPTYNRAFCLPQLYNSLVNQTVTDFCWLVVDDGSTDTTKELVASWIKEGKIAIQYVFQENQGMHGAHNTAYALIKTELNVCIDSDDYMPNNAIELILNKWKSVLNKEKIAGIVGLDVFKNGEIVGKQFPKQIEFSSLSDIYNKYKVKGDKKLVLRTDVVKKYPKYPIFNGERFVPLGILYLMIDQEYQLVCLNQALCVVEYLPGGSSNTILKQYKLNPKGFRYARTVELKYVHDFRTKIKKTLHFISSTLFIGDYKFFKNNPKKVLTFLCLPLGFLFHLYIVFKSKK</sequence>
<dbReference type="OrthoDB" id="9810303at2"/>
<feature type="domain" description="Glycosyltransferase 2-like" evidence="2">
    <location>
        <begin position="5"/>
        <end position="108"/>
    </location>
</feature>
<keyword evidence="4" id="KW-1185">Reference proteome</keyword>
<keyword evidence="1" id="KW-0812">Transmembrane</keyword>
<evidence type="ECO:0000313" key="3">
    <source>
        <dbReference type="EMBL" id="REE83086.1"/>
    </source>
</evidence>
<dbReference type="Proteomes" id="UP000256429">
    <property type="component" value="Unassembled WGS sequence"/>
</dbReference>
<dbReference type="PANTHER" id="PTHR22916">
    <property type="entry name" value="GLYCOSYLTRANSFERASE"/>
    <property type="match status" value="1"/>
</dbReference>
<comment type="caution">
    <text evidence="3">The sequence shown here is derived from an EMBL/GenBank/DDBJ whole genome shotgun (WGS) entry which is preliminary data.</text>
</comment>
<dbReference type="AlphaFoldDB" id="A0A3D9S177"/>